<reference evidence="1" key="1">
    <citation type="submission" date="2024-02" db="EMBL/GenBank/DDBJ databases">
        <title>Tomenella chthoni gen. nov. sp. nov., a member of the family Jonesiaceae isolated from bat guano.</title>
        <authorList>
            <person name="Miller S.L."/>
            <person name="King J."/>
            <person name="Sankaranarayanan K."/>
            <person name="Lawson P.A."/>
        </authorList>
    </citation>
    <scope>NUCLEOTIDE SEQUENCE</scope>
    <source>
        <strain evidence="1">BS-20</strain>
    </source>
</reference>
<evidence type="ECO:0000313" key="1">
    <source>
        <dbReference type="EMBL" id="XBH22969.1"/>
    </source>
</evidence>
<organism evidence="1">
    <name type="scientific">Jonesiaceae bacterium BS-20</name>
    <dbReference type="NCBI Taxonomy" id="3120821"/>
    <lineage>
        <taxon>Bacteria</taxon>
        <taxon>Bacillati</taxon>
        <taxon>Actinomycetota</taxon>
        <taxon>Actinomycetes</taxon>
        <taxon>Micrococcales</taxon>
        <taxon>Jonesiaceae</taxon>
    </lineage>
</organism>
<proteinExistence type="predicted"/>
<sequence length="143" mass="15878">MNSLIEKLHRTNNFADMGIGFDSAYDLDNFDGFGSPFNTDEAEELAELLSTSIVHMSVRHEVNRKGWAEPHELDQPCGPYGATNGEGTGFVINLAVRIPSNNPAFTQFMAAHDEARPAVMSAERRRKELDAQIAALQEQRDNL</sequence>
<dbReference type="AlphaFoldDB" id="A0AAU7DY77"/>
<dbReference type="EMBL" id="CP146203">
    <property type="protein sequence ID" value="XBH22969.1"/>
    <property type="molecule type" value="Genomic_DNA"/>
</dbReference>
<gene>
    <name evidence="1" type="ORF">V5R04_07090</name>
</gene>
<accession>A0AAU7DY77</accession>
<protein>
    <submittedName>
        <fullName evidence="1">Uncharacterized protein</fullName>
    </submittedName>
</protein>
<name>A0AAU7DY77_9MICO</name>